<dbReference type="GO" id="GO:0006281">
    <property type="term" value="P:DNA repair"/>
    <property type="evidence" value="ECO:0007669"/>
    <property type="project" value="UniProtKB-KW"/>
</dbReference>
<dbReference type="CDD" id="cd03241">
    <property type="entry name" value="ABC_RecN"/>
    <property type="match status" value="2"/>
</dbReference>
<gene>
    <name evidence="12" type="ORF">C176_11669</name>
</gene>
<comment type="similarity">
    <text evidence="2 9">Belongs to the RecN family.</text>
</comment>
<dbReference type="PATRIC" id="fig|1227360.4.peg.2381"/>
<dbReference type="NCBIfam" id="TIGR00634">
    <property type="entry name" value="recN"/>
    <property type="match status" value="1"/>
</dbReference>
<keyword evidence="4" id="KW-0547">Nucleotide-binding</keyword>
<accession>W4EXN8</accession>
<evidence type="ECO:0000256" key="2">
    <source>
        <dbReference type="ARBA" id="ARBA00009441"/>
    </source>
</evidence>
<keyword evidence="6" id="KW-0067">ATP-binding</keyword>
<keyword evidence="10" id="KW-0175">Coiled coil</keyword>
<dbReference type="InterPro" id="IPR003395">
    <property type="entry name" value="RecF/RecN/SMC_N"/>
</dbReference>
<dbReference type="Proteomes" id="UP000019062">
    <property type="component" value="Unassembled WGS sequence"/>
</dbReference>
<evidence type="ECO:0000256" key="10">
    <source>
        <dbReference type="SAM" id="Coils"/>
    </source>
</evidence>
<proteinExistence type="inferred from homology"/>
<dbReference type="FunFam" id="3.40.50.300:FF:000356">
    <property type="entry name" value="DNA repair protein RecN"/>
    <property type="match status" value="1"/>
</dbReference>
<dbReference type="RefSeq" id="WP_038184927.1">
    <property type="nucleotide sequence ID" value="NZ_ASQA01000018.1"/>
</dbReference>
<keyword evidence="5 9" id="KW-0227">DNA damage</keyword>
<evidence type="ECO:0000256" key="7">
    <source>
        <dbReference type="ARBA" id="ARBA00023204"/>
    </source>
</evidence>
<feature type="coiled-coil region" evidence="10">
    <location>
        <begin position="328"/>
        <end position="365"/>
    </location>
</feature>
<evidence type="ECO:0000256" key="5">
    <source>
        <dbReference type="ARBA" id="ARBA00022763"/>
    </source>
</evidence>
<keyword evidence="7 9" id="KW-0234">DNA repair</keyword>
<dbReference type="InterPro" id="IPR004604">
    <property type="entry name" value="DNA_recomb/repair_RecN"/>
</dbReference>
<dbReference type="PIRSF" id="PIRSF003128">
    <property type="entry name" value="RecN"/>
    <property type="match status" value="1"/>
</dbReference>
<dbReference type="eggNOG" id="COG0497">
    <property type="taxonomic scope" value="Bacteria"/>
</dbReference>
<evidence type="ECO:0000256" key="1">
    <source>
        <dbReference type="ARBA" id="ARBA00003618"/>
    </source>
</evidence>
<evidence type="ECO:0000256" key="3">
    <source>
        <dbReference type="ARBA" id="ARBA00021315"/>
    </source>
</evidence>
<dbReference type="PANTHER" id="PTHR11059:SF0">
    <property type="entry name" value="DNA REPAIR PROTEIN RECN"/>
    <property type="match status" value="1"/>
</dbReference>
<evidence type="ECO:0000256" key="6">
    <source>
        <dbReference type="ARBA" id="ARBA00022840"/>
    </source>
</evidence>
<dbReference type="EMBL" id="ASQA01000018">
    <property type="protein sequence ID" value="ETT85353.1"/>
    <property type="molecule type" value="Genomic_DNA"/>
</dbReference>
<evidence type="ECO:0000313" key="12">
    <source>
        <dbReference type="EMBL" id="ETT85353.1"/>
    </source>
</evidence>
<evidence type="ECO:0000313" key="13">
    <source>
        <dbReference type="Proteomes" id="UP000019062"/>
    </source>
</evidence>
<reference evidence="12 13" key="1">
    <citation type="journal article" date="2014" name="BMC Genomics">
        <title>Genomic comparison of sporeforming bacilli isolated from milk.</title>
        <authorList>
            <person name="Moreno Switt A.I."/>
            <person name="Andrus A.D."/>
            <person name="Ranieri M.L."/>
            <person name="Orsi R.H."/>
            <person name="Ivy R."/>
            <person name="den Bakker H.C."/>
            <person name="Martin N.H."/>
            <person name="Wiedmann M."/>
            <person name="Boor K.J."/>
        </authorList>
    </citation>
    <scope>NUCLEOTIDE SEQUENCE [LARGE SCALE GENOMIC DNA]</scope>
    <source>
        <strain evidence="12 13">FSL R5-213</strain>
    </source>
</reference>
<evidence type="ECO:0000256" key="4">
    <source>
        <dbReference type="ARBA" id="ARBA00022741"/>
    </source>
</evidence>
<dbReference type="Pfam" id="PF02463">
    <property type="entry name" value="SMC_N"/>
    <property type="match status" value="1"/>
</dbReference>
<keyword evidence="13" id="KW-1185">Reference proteome</keyword>
<evidence type="ECO:0000259" key="11">
    <source>
        <dbReference type="Pfam" id="PF02463"/>
    </source>
</evidence>
<protein>
    <recommendedName>
        <fullName evidence="3 9">DNA repair protein RecN</fullName>
    </recommendedName>
    <alternativeName>
        <fullName evidence="8 9">Recombination protein N</fullName>
    </alternativeName>
</protein>
<evidence type="ECO:0000256" key="8">
    <source>
        <dbReference type="ARBA" id="ARBA00033408"/>
    </source>
</evidence>
<dbReference type="GO" id="GO:0009432">
    <property type="term" value="P:SOS response"/>
    <property type="evidence" value="ECO:0007669"/>
    <property type="project" value="TreeGrafter"/>
</dbReference>
<comment type="caution">
    <text evidence="12">The sequence shown here is derived from an EMBL/GenBank/DDBJ whole genome shotgun (WGS) entry which is preliminary data.</text>
</comment>
<comment type="function">
    <text evidence="1 9">May be involved in recombinational repair of damaged DNA.</text>
</comment>
<dbReference type="FunFam" id="3.40.50.300:FF:000319">
    <property type="entry name" value="DNA repair protein RecN"/>
    <property type="match status" value="1"/>
</dbReference>
<dbReference type="PANTHER" id="PTHR11059">
    <property type="entry name" value="DNA REPAIR PROTEIN RECN"/>
    <property type="match status" value="1"/>
</dbReference>
<dbReference type="InterPro" id="IPR027417">
    <property type="entry name" value="P-loop_NTPase"/>
</dbReference>
<feature type="domain" description="RecF/RecN/SMC N-terminal" evidence="11">
    <location>
        <begin position="1"/>
        <end position="515"/>
    </location>
</feature>
<name>W4EXN8_9BACL</name>
<sequence>MLRELSIKNFAIIEDLTVGFVEGLTVLTGETGAGKSIIIDAVQLLAGGRGSQEFIRHGAKKAELEGLFAISSENHSAYQKCAEAGIEIEEGMVILRRDLNDNGKSVCRVNGKLVPLSLLREIGATLIDVHGQHESQELMDDKRHISLLDQFAGEDIDPLKERYSKEYSAYRELKKELAAISLGEQQVAQKIDLFSFQIKEIDACQFRAGEEEELAEERRRLMNFNKIYERSNTAHEAILGESRGLDWIGQAMTDLEEVATLDQDFREHSDNVSAAFYSLQEAAFQIKNILDDLEFNPERLNEVEQRLALIQSMKRKYGATLEDILTYREKIGEELESLINRDENMQKNEQQLNVLKEKLLQTAEKLTAVRKKAGRKLSDAIMQQLRALYMEKADFSVHFEPIAADQFDHNGLDRIVFYIATNVGEPPKPLTKIASGGELSRMMLALKTIFSSTNGITSIIFDEVDTGVSGRVAQAIAEKISAISMHSQVLCISHLPQVAAMADHHYYIKKQEEAHRTVTSLTEIFDNARIDEISRMMSGAEVTDLTFQHAKELVEIANGRKKAMTI</sequence>
<dbReference type="GO" id="GO:0006310">
    <property type="term" value="P:DNA recombination"/>
    <property type="evidence" value="ECO:0007669"/>
    <property type="project" value="InterPro"/>
</dbReference>
<organism evidence="12 13">
    <name type="scientific">Viridibacillus arenosi FSL R5-213</name>
    <dbReference type="NCBI Taxonomy" id="1227360"/>
    <lineage>
        <taxon>Bacteria</taxon>
        <taxon>Bacillati</taxon>
        <taxon>Bacillota</taxon>
        <taxon>Bacilli</taxon>
        <taxon>Bacillales</taxon>
        <taxon>Caryophanaceae</taxon>
        <taxon>Viridibacillus</taxon>
    </lineage>
</organism>
<evidence type="ECO:0000256" key="9">
    <source>
        <dbReference type="PIRNR" id="PIRNR003128"/>
    </source>
</evidence>
<dbReference type="GO" id="GO:0005524">
    <property type="term" value="F:ATP binding"/>
    <property type="evidence" value="ECO:0007669"/>
    <property type="project" value="UniProtKB-KW"/>
</dbReference>
<dbReference type="AlphaFoldDB" id="W4EXN8"/>
<dbReference type="SUPFAM" id="SSF52540">
    <property type="entry name" value="P-loop containing nucleoside triphosphate hydrolases"/>
    <property type="match status" value="2"/>
</dbReference>
<dbReference type="GO" id="GO:0043590">
    <property type="term" value="C:bacterial nucleoid"/>
    <property type="evidence" value="ECO:0007669"/>
    <property type="project" value="TreeGrafter"/>
</dbReference>
<dbReference type="Gene3D" id="3.40.50.300">
    <property type="entry name" value="P-loop containing nucleotide triphosphate hydrolases"/>
    <property type="match status" value="2"/>
</dbReference>